<feature type="compositionally biased region" description="Basic and acidic residues" evidence="2">
    <location>
        <begin position="430"/>
        <end position="442"/>
    </location>
</feature>
<feature type="region of interest" description="Disordered" evidence="2">
    <location>
        <begin position="430"/>
        <end position="461"/>
    </location>
</feature>
<dbReference type="PANTHER" id="PTHR16222">
    <property type="entry name" value="ADP-RIBOSYLGLYCOHYDROLASE"/>
    <property type="match status" value="1"/>
</dbReference>
<dbReference type="PANTHER" id="PTHR16222:SF28">
    <property type="entry name" value="ADP-RIBOSYLGLYCOHYDROLASE"/>
    <property type="match status" value="1"/>
</dbReference>
<feature type="binding site" evidence="1">
    <location>
        <position position="339"/>
    </location>
    <ligand>
        <name>Mg(2+)</name>
        <dbReference type="ChEBI" id="CHEBI:18420"/>
        <label>1</label>
    </ligand>
</feature>
<accession>A0AA39TH17</accession>
<proteinExistence type="predicted"/>
<dbReference type="Pfam" id="PF03747">
    <property type="entry name" value="ADP_ribosyl_GH"/>
    <property type="match status" value="1"/>
</dbReference>
<sequence length="461" mass="49621">MPSTTTIDLPPTSHTASLRATLHDRIVGTIIASALGDAIGLYTEFLSAAQAAEAYPSRAFTLATHHNDNDNGGATPFKLDLHRAVKDPGHWTDDTDHALLLLLGYLHTASTNHDTANPLPTAVDFAARLRIWVQQGLRTLETMPLGLGRLVGTVVATKGFAEDPAKVARDAWRSTGRRVAPNGSLMRTHPLGLMAVFLGEPEAFALAAEVGRATHADPRCVVACVVGTGLVRGLVRGEVVGEGDVDGLVERAMGWFGDGKWEGGEEELWRHVRPEGEDGLGELKLDEAQAIGYVYKALGAGVVLLRMAMRRMEEGGGGLLVKGRLFEALITDLIMRGGDADTNACFAGALLGAYLGYGALPDHWKHGLLHGEWLIGKAEALCKVLEVLDGEYDGKQDADTLPDGGKGLIGQQEMEAKWMVLQQTAFKKMDEAKKSEEAEKRGSGSRWSVSLPWRDRGKRGR</sequence>
<feature type="binding site" evidence="1">
    <location>
        <position position="92"/>
    </location>
    <ligand>
        <name>Mg(2+)</name>
        <dbReference type="ChEBI" id="CHEBI:18420"/>
        <label>1</label>
    </ligand>
</feature>
<protein>
    <submittedName>
        <fullName evidence="3">ADP-ribosylglycohydrolase-domain-containing protein</fullName>
    </submittedName>
</protein>
<dbReference type="InterPro" id="IPR005502">
    <property type="entry name" value="Ribosyl_crysJ1"/>
</dbReference>
<feature type="binding site" evidence="1">
    <location>
        <position position="342"/>
    </location>
    <ligand>
        <name>Mg(2+)</name>
        <dbReference type="ChEBI" id="CHEBI:18420"/>
        <label>1</label>
    </ligand>
</feature>
<evidence type="ECO:0000256" key="1">
    <source>
        <dbReference type="PIRSR" id="PIRSR605502-1"/>
    </source>
</evidence>
<dbReference type="EMBL" id="JAULSR010000010">
    <property type="protein sequence ID" value="KAK0610702.1"/>
    <property type="molecule type" value="Genomic_DNA"/>
</dbReference>
<comment type="caution">
    <text evidence="3">The sequence shown here is derived from an EMBL/GenBank/DDBJ whole genome shotgun (WGS) entry which is preliminary data.</text>
</comment>
<keyword evidence="1" id="KW-0460">Magnesium</keyword>
<dbReference type="InterPro" id="IPR036705">
    <property type="entry name" value="Ribosyl_crysJ1_sf"/>
</dbReference>
<feature type="binding site" evidence="1">
    <location>
        <position position="94"/>
    </location>
    <ligand>
        <name>Mg(2+)</name>
        <dbReference type="ChEBI" id="CHEBI:18420"/>
        <label>1</label>
    </ligand>
</feature>
<dbReference type="InterPro" id="IPR050792">
    <property type="entry name" value="ADP-ribosylglycohydrolase"/>
</dbReference>
<dbReference type="AlphaFoldDB" id="A0AA39TH17"/>
<dbReference type="GO" id="GO:0046872">
    <property type="term" value="F:metal ion binding"/>
    <property type="evidence" value="ECO:0007669"/>
    <property type="project" value="UniProtKB-KW"/>
</dbReference>
<comment type="cofactor">
    <cofactor evidence="1">
        <name>Mg(2+)</name>
        <dbReference type="ChEBI" id="CHEBI:18420"/>
    </cofactor>
    <text evidence="1">Binds 2 magnesium ions per subunit.</text>
</comment>
<keyword evidence="4" id="KW-1185">Reference proteome</keyword>
<name>A0AA39TH17_9PEZI</name>
<dbReference type="Proteomes" id="UP001174934">
    <property type="component" value="Unassembled WGS sequence"/>
</dbReference>
<gene>
    <name evidence="3" type="ORF">B0T17DRAFT_500182</name>
</gene>
<feature type="binding site" evidence="1">
    <location>
        <position position="93"/>
    </location>
    <ligand>
        <name>Mg(2+)</name>
        <dbReference type="ChEBI" id="CHEBI:18420"/>
        <label>1</label>
    </ligand>
</feature>
<evidence type="ECO:0000313" key="4">
    <source>
        <dbReference type="Proteomes" id="UP001174934"/>
    </source>
</evidence>
<dbReference type="SUPFAM" id="SSF101478">
    <property type="entry name" value="ADP-ribosylglycohydrolase"/>
    <property type="match status" value="1"/>
</dbReference>
<dbReference type="Gene3D" id="1.10.4080.10">
    <property type="entry name" value="ADP-ribosylation/Crystallin J1"/>
    <property type="match status" value="1"/>
</dbReference>
<keyword evidence="1" id="KW-0479">Metal-binding</keyword>
<evidence type="ECO:0000313" key="3">
    <source>
        <dbReference type="EMBL" id="KAK0610702.1"/>
    </source>
</evidence>
<feature type="binding site" evidence="1">
    <location>
        <position position="341"/>
    </location>
    <ligand>
        <name>Mg(2+)</name>
        <dbReference type="ChEBI" id="CHEBI:18420"/>
        <label>1</label>
    </ligand>
</feature>
<reference evidence="3" key="1">
    <citation type="submission" date="2023-06" db="EMBL/GenBank/DDBJ databases">
        <title>Genome-scale phylogeny and comparative genomics of the fungal order Sordariales.</title>
        <authorList>
            <consortium name="Lawrence Berkeley National Laboratory"/>
            <person name="Hensen N."/>
            <person name="Bonometti L."/>
            <person name="Westerberg I."/>
            <person name="Brannstrom I.O."/>
            <person name="Guillou S."/>
            <person name="Cros-Aarteil S."/>
            <person name="Calhoun S."/>
            <person name="Haridas S."/>
            <person name="Kuo A."/>
            <person name="Mondo S."/>
            <person name="Pangilinan J."/>
            <person name="Riley R."/>
            <person name="LaButti K."/>
            <person name="Andreopoulos B."/>
            <person name="Lipzen A."/>
            <person name="Chen C."/>
            <person name="Yanf M."/>
            <person name="Daum C."/>
            <person name="Ng V."/>
            <person name="Clum A."/>
            <person name="Steindorff A."/>
            <person name="Ohm R."/>
            <person name="Martin F."/>
            <person name="Silar P."/>
            <person name="Natvig D."/>
            <person name="Lalanne C."/>
            <person name="Gautier V."/>
            <person name="Ament-velasquez S.L."/>
            <person name="Kruys A."/>
            <person name="Hutchinson M.I."/>
            <person name="Powell A.J."/>
            <person name="Barry K."/>
            <person name="Miller A.N."/>
            <person name="Grigoriev I.V."/>
            <person name="Debuchy R."/>
            <person name="Gladieux P."/>
            <person name="Thoren M.H."/>
            <person name="Johannesson H."/>
        </authorList>
    </citation>
    <scope>NUCLEOTIDE SEQUENCE</scope>
    <source>
        <strain evidence="3">SMH3391-2</strain>
    </source>
</reference>
<organism evidence="3 4">
    <name type="scientific">Bombardia bombarda</name>
    <dbReference type="NCBI Taxonomy" id="252184"/>
    <lineage>
        <taxon>Eukaryota</taxon>
        <taxon>Fungi</taxon>
        <taxon>Dikarya</taxon>
        <taxon>Ascomycota</taxon>
        <taxon>Pezizomycotina</taxon>
        <taxon>Sordariomycetes</taxon>
        <taxon>Sordariomycetidae</taxon>
        <taxon>Sordariales</taxon>
        <taxon>Lasiosphaeriaceae</taxon>
        <taxon>Bombardia</taxon>
    </lineage>
</organism>
<evidence type="ECO:0000256" key="2">
    <source>
        <dbReference type="SAM" id="MobiDB-lite"/>
    </source>
</evidence>